<evidence type="ECO:0000313" key="4">
    <source>
        <dbReference type="Proteomes" id="UP000236736"/>
    </source>
</evidence>
<evidence type="ECO:0000256" key="1">
    <source>
        <dbReference type="SAM" id="SignalP"/>
    </source>
</evidence>
<keyword evidence="4" id="KW-1185">Reference proteome</keyword>
<dbReference type="InterPro" id="IPR006124">
    <property type="entry name" value="Metalloenzyme"/>
</dbReference>
<evidence type="ECO:0000259" key="2">
    <source>
        <dbReference type="Pfam" id="PF01676"/>
    </source>
</evidence>
<keyword evidence="1" id="KW-0732">Signal</keyword>
<dbReference type="EMBL" id="FNVR01000009">
    <property type="protein sequence ID" value="SEF95684.1"/>
    <property type="molecule type" value="Genomic_DNA"/>
</dbReference>
<dbReference type="RefSeq" id="WP_103924646.1">
    <property type="nucleotide sequence ID" value="NZ_FNVR01000009.1"/>
</dbReference>
<sequence>MKRIRFFFLVMGVLAFQPTFSQNSTYKTENVVLITLDGLRWQELFKGADSLFIDDTGMIKSAGSLLSDFWHEDPMVRRQLLLPFFWNTIAIQGQIYGNRAHGNRVNNANSMWFSFPGYNEVLCGFADDERINSNAKINNPNVTFLEYLNQNPEYQGKVFAFGSWDVFPYIVNEERSGVPVNAGFDKAEGNDLTDVEKTINRLQSEIRGPWGGVRLDPFTHHFAMETMKKHKPRVTYIAYGETDDWAHDNEYDQYLWSARQTDAHIREIWDFIQSDPQYKDKTTMIITTDHGRGTNKSSWRSHGSSIPIAGEIWIAAIGPDTPPGGEMKTPGQWQSAMIARTIFQLLGMEYPDPKAFPAVKEMVR</sequence>
<gene>
    <name evidence="3" type="ORF">SAMN03080598_01971</name>
</gene>
<protein>
    <submittedName>
        <fullName evidence="3">Phosphoglycerate mutase</fullName>
    </submittedName>
</protein>
<dbReference type="GO" id="GO:0003824">
    <property type="term" value="F:catalytic activity"/>
    <property type="evidence" value="ECO:0007669"/>
    <property type="project" value="InterPro"/>
</dbReference>
<dbReference type="OrthoDB" id="9791578at2"/>
<feature type="domain" description="Metalloenzyme" evidence="2">
    <location>
        <begin position="223"/>
        <end position="292"/>
    </location>
</feature>
<dbReference type="Proteomes" id="UP000236736">
    <property type="component" value="Unassembled WGS sequence"/>
</dbReference>
<proteinExistence type="predicted"/>
<organism evidence="3 4">
    <name type="scientific">Algoriphagus boritolerans DSM 17298 = JCM 18970</name>
    <dbReference type="NCBI Taxonomy" id="1120964"/>
    <lineage>
        <taxon>Bacteria</taxon>
        <taxon>Pseudomonadati</taxon>
        <taxon>Bacteroidota</taxon>
        <taxon>Cytophagia</taxon>
        <taxon>Cytophagales</taxon>
        <taxon>Cyclobacteriaceae</taxon>
        <taxon>Algoriphagus</taxon>
    </lineage>
</organism>
<dbReference type="InterPro" id="IPR017850">
    <property type="entry name" value="Alkaline_phosphatase_core_sf"/>
</dbReference>
<name>A0A1H5W891_9BACT</name>
<reference evidence="4" key="1">
    <citation type="submission" date="2016-10" db="EMBL/GenBank/DDBJ databases">
        <authorList>
            <person name="Varghese N."/>
            <person name="Submissions S."/>
        </authorList>
    </citation>
    <scope>NUCLEOTIDE SEQUENCE [LARGE SCALE GENOMIC DNA]</scope>
    <source>
        <strain evidence="4">DSM 17298</strain>
    </source>
</reference>
<dbReference type="STRING" id="1120964.GCA_001313265_06945"/>
<feature type="chain" id="PRO_5009287982" evidence="1">
    <location>
        <begin position="22"/>
        <end position="364"/>
    </location>
</feature>
<feature type="signal peptide" evidence="1">
    <location>
        <begin position="1"/>
        <end position="21"/>
    </location>
</feature>
<accession>A0A1H5W891</accession>
<dbReference type="SUPFAM" id="SSF53649">
    <property type="entry name" value="Alkaline phosphatase-like"/>
    <property type="match status" value="1"/>
</dbReference>
<dbReference type="Gene3D" id="3.40.720.10">
    <property type="entry name" value="Alkaline Phosphatase, subunit A"/>
    <property type="match status" value="1"/>
</dbReference>
<dbReference type="Pfam" id="PF01676">
    <property type="entry name" value="Metalloenzyme"/>
    <property type="match status" value="1"/>
</dbReference>
<evidence type="ECO:0000313" key="3">
    <source>
        <dbReference type="EMBL" id="SEF95684.1"/>
    </source>
</evidence>
<dbReference type="GO" id="GO:0046872">
    <property type="term" value="F:metal ion binding"/>
    <property type="evidence" value="ECO:0007669"/>
    <property type="project" value="InterPro"/>
</dbReference>
<dbReference type="AlphaFoldDB" id="A0A1H5W891"/>